<gene>
    <name evidence="3" type="ORF">POL72_48485</name>
</gene>
<dbReference type="Proteomes" id="UP001217485">
    <property type="component" value="Unassembled WGS sequence"/>
</dbReference>
<sequence>MGIPSPVYPALVERTADAIRQPSLSARGARAHCTLRALPVRPFRRSNAHTLTPRVDGCSIAGGVKVVSLSQLPVGLVVWQPHPGAWMQTFVCKSTFKLYPGVCALAAEQEPLHLSDRHWRDDACWSLYAASDFVPHRARADVVLVGHAFSPNGTAVRSLTARVIVNDIDKAIEVYGARSFTQHGVLDQSSRFTRMPLLWEYAGGGPGTSNPVGMPPHARDIHGRRNLPNLQRPGAVVIGPDDVIEPVGFGPVASGWPTRRQKLGRYAATFPGNDWHRQPLPPDLDVSYFNAAPVDQQTTALRNDERLILEHLHPEHPHLVTSLPGLHPRAYVDRPGEPSQGVAMWPDLLWINTDRCICTVTWRGQVPLREPQEAGQILVALEGPYQTLVSNDSEGVASSSGVGLASGRAGAAMSEIGLQAPYDQAHDGDSAVHNEDDPEVCTLPLDVNQDLAVSRLALPFATVPAGQPAPPSSPAQRLAVPPFVQSAPPAAAVPPSSRAQHLEAAAAAFVQAAPRAAAVPTPAAAAQPPADAPTATSAASLVAAKPALPFVQGERAEPALRHQAESSPRGAEPAEAPDKVLRPPLVAIPPALSPALHAPPAPERDARSPPLTAKEPAPPAMLGPLARPDMGAMEPSAEEAPEPDTQAKKPGPLPAPEEPVPPLAAYPIERCAVIAAKLAQRPADCDTILKAEKLTPKNWQSLHEQWLDEIQDEIARRKKKLLSAYDAAYVAALEKERGPITAGEYAQLVISAEQGQGQAALAELGLPDESMMRIRRVWLERIVKDKKAAAAVRAAMRKADEA</sequence>
<proteinExistence type="predicted"/>
<reference evidence="3 4" key="1">
    <citation type="submission" date="2023-01" db="EMBL/GenBank/DDBJ databases">
        <title>Minimal conservation of predation-associated metabolite biosynthetic gene clusters underscores biosynthetic potential of Myxococcota including descriptions for ten novel species: Archangium lansinium sp. nov., Myxococcus landrumus sp. nov., Nannocystis bai.</title>
        <authorList>
            <person name="Ahearne A."/>
            <person name="Stevens C."/>
            <person name="Dowd S."/>
        </authorList>
    </citation>
    <scope>NUCLEOTIDE SEQUENCE [LARGE SCALE GENOMIC DNA]</scope>
    <source>
        <strain evidence="3 4">WIWO2</strain>
    </source>
</reference>
<feature type="region of interest" description="Disordered" evidence="1">
    <location>
        <begin position="557"/>
        <end position="577"/>
    </location>
</feature>
<comment type="caution">
    <text evidence="3">The sequence shown here is derived from an EMBL/GenBank/DDBJ whole genome shotgun (WGS) entry which is preliminary data.</text>
</comment>
<evidence type="ECO:0000313" key="4">
    <source>
        <dbReference type="Proteomes" id="UP001217485"/>
    </source>
</evidence>
<dbReference type="RefSeq" id="WP_272104039.1">
    <property type="nucleotide sequence ID" value="NZ_JAQNDK010000007.1"/>
</dbReference>
<feature type="domain" description="DUF2169" evidence="2">
    <location>
        <begin position="87"/>
        <end position="363"/>
    </location>
</feature>
<evidence type="ECO:0000313" key="3">
    <source>
        <dbReference type="EMBL" id="MDC0685636.1"/>
    </source>
</evidence>
<evidence type="ECO:0000259" key="2">
    <source>
        <dbReference type="Pfam" id="PF09937"/>
    </source>
</evidence>
<evidence type="ECO:0000256" key="1">
    <source>
        <dbReference type="SAM" id="MobiDB-lite"/>
    </source>
</evidence>
<name>A0ABT5CGT2_9BACT</name>
<organism evidence="3 4">
    <name type="scientific">Sorangium atrum</name>
    <dbReference type="NCBI Taxonomy" id="2995308"/>
    <lineage>
        <taxon>Bacteria</taxon>
        <taxon>Pseudomonadati</taxon>
        <taxon>Myxococcota</taxon>
        <taxon>Polyangia</taxon>
        <taxon>Polyangiales</taxon>
        <taxon>Polyangiaceae</taxon>
        <taxon>Sorangium</taxon>
    </lineage>
</organism>
<protein>
    <submittedName>
        <fullName evidence="3">DUF2169 domain-containing protein</fullName>
    </submittedName>
</protein>
<feature type="compositionally biased region" description="Pro residues" evidence="1">
    <location>
        <begin position="651"/>
        <end position="661"/>
    </location>
</feature>
<keyword evidence="4" id="KW-1185">Reference proteome</keyword>
<dbReference type="InterPro" id="IPR018683">
    <property type="entry name" value="DUF2169"/>
</dbReference>
<feature type="region of interest" description="Disordered" evidence="1">
    <location>
        <begin position="591"/>
        <end position="661"/>
    </location>
</feature>
<dbReference type="EMBL" id="JAQNDK010000007">
    <property type="protein sequence ID" value="MDC0685636.1"/>
    <property type="molecule type" value="Genomic_DNA"/>
</dbReference>
<dbReference type="Pfam" id="PF09937">
    <property type="entry name" value="DUF2169"/>
    <property type="match status" value="1"/>
</dbReference>
<accession>A0ABT5CGT2</accession>